<protein>
    <submittedName>
        <fullName evidence="1">Uncharacterized protein</fullName>
    </submittedName>
</protein>
<proteinExistence type="predicted"/>
<reference evidence="1" key="1">
    <citation type="journal article" date="2015" name="Nature">
        <title>Complex archaea that bridge the gap between prokaryotes and eukaryotes.</title>
        <authorList>
            <person name="Spang A."/>
            <person name="Saw J.H."/>
            <person name="Jorgensen S.L."/>
            <person name="Zaremba-Niedzwiedzka K."/>
            <person name="Martijn J."/>
            <person name="Lind A.E."/>
            <person name="van Eijk R."/>
            <person name="Schleper C."/>
            <person name="Guy L."/>
            <person name="Ettema T.J."/>
        </authorList>
    </citation>
    <scope>NUCLEOTIDE SEQUENCE</scope>
</reference>
<gene>
    <name evidence="1" type="ORF">LCGC14_0848530</name>
</gene>
<sequence>MLILDTIWLTGMYGNIGIVLGEDSITGEKKAYIGVHTGHDEDSDREMVASGGAKLRKETVESILRHFDKEEEE</sequence>
<name>A0A0F9PW87_9ZZZZ</name>
<evidence type="ECO:0000313" key="1">
    <source>
        <dbReference type="EMBL" id="KKN28987.1"/>
    </source>
</evidence>
<dbReference type="AlphaFoldDB" id="A0A0F9PW87"/>
<accession>A0A0F9PW87</accession>
<dbReference type="EMBL" id="LAZR01002519">
    <property type="protein sequence ID" value="KKN28987.1"/>
    <property type="molecule type" value="Genomic_DNA"/>
</dbReference>
<organism evidence="1">
    <name type="scientific">marine sediment metagenome</name>
    <dbReference type="NCBI Taxonomy" id="412755"/>
    <lineage>
        <taxon>unclassified sequences</taxon>
        <taxon>metagenomes</taxon>
        <taxon>ecological metagenomes</taxon>
    </lineage>
</organism>
<comment type="caution">
    <text evidence="1">The sequence shown here is derived from an EMBL/GenBank/DDBJ whole genome shotgun (WGS) entry which is preliminary data.</text>
</comment>